<comment type="caution">
    <text evidence="2">The sequence shown here is derived from an EMBL/GenBank/DDBJ whole genome shotgun (WGS) entry which is preliminary data.</text>
</comment>
<evidence type="ECO:0000256" key="1">
    <source>
        <dbReference type="SAM" id="Phobius"/>
    </source>
</evidence>
<dbReference type="RefSeq" id="WP_116469895.1">
    <property type="nucleotide sequence ID" value="NZ_QENQ01000001.1"/>
</dbReference>
<keyword evidence="1" id="KW-0472">Membrane</keyword>
<dbReference type="AlphaFoldDB" id="A0A2U0SGQ2"/>
<keyword evidence="1" id="KW-0812">Transmembrane</keyword>
<sequence length="72" mass="7034">MTQPSSPAARPAAESGAQATLRIGTGTALEARITTSGLIAVAAIVGTALLGSAAIVLAARRAREAAPPRRAG</sequence>
<dbReference type="EMBL" id="QENQ01000001">
    <property type="protein sequence ID" value="PVX30485.1"/>
    <property type="molecule type" value="Genomic_DNA"/>
</dbReference>
<proteinExistence type="predicted"/>
<evidence type="ECO:0000313" key="2">
    <source>
        <dbReference type="EMBL" id="PVX30485.1"/>
    </source>
</evidence>
<keyword evidence="3" id="KW-1185">Reference proteome</keyword>
<feature type="transmembrane region" description="Helical" evidence="1">
    <location>
        <begin position="38"/>
        <end position="59"/>
    </location>
</feature>
<gene>
    <name evidence="2" type="ORF">DD559_14960</name>
</gene>
<reference evidence="2 3" key="1">
    <citation type="submission" date="2018-05" db="EMBL/GenBank/DDBJ databases">
        <title>Description of Sphingomonas pokkalii sp nov, isolated from the rhizosphere of saline tolerant pokkali rice and its draft genome analysis.</title>
        <authorList>
            <person name="Menon R."/>
            <person name="Kumari S."/>
            <person name="Rameshkumar N."/>
        </authorList>
    </citation>
    <scope>NUCLEOTIDE SEQUENCE [LARGE SCALE GENOMIC DNA]</scope>
    <source>
        <strain evidence="2 3">L3B27</strain>
    </source>
</reference>
<dbReference type="Proteomes" id="UP000245890">
    <property type="component" value="Unassembled WGS sequence"/>
</dbReference>
<organism evidence="2 3">
    <name type="scientific">Sphingomonas pokkalii</name>
    <dbReference type="NCBI Taxonomy" id="2175090"/>
    <lineage>
        <taxon>Bacteria</taxon>
        <taxon>Pseudomonadati</taxon>
        <taxon>Pseudomonadota</taxon>
        <taxon>Alphaproteobacteria</taxon>
        <taxon>Sphingomonadales</taxon>
        <taxon>Sphingomonadaceae</taxon>
        <taxon>Sphingomonas</taxon>
    </lineage>
</organism>
<evidence type="ECO:0000313" key="3">
    <source>
        <dbReference type="Proteomes" id="UP000245890"/>
    </source>
</evidence>
<name>A0A2U0SGQ2_9SPHN</name>
<protein>
    <submittedName>
        <fullName evidence="2">Uncharacterized protein</fullName>
    </submittedName>
</protein>
<accession>A0A2U0SGQ2</accession>
<keyword evidence="1" id="KW-1133">Transmembrane helix</keyword>